<dbReference type="GO" id="GO:0003006">
    <property type="term" value="P:developmental process involved in reproduction"/>
    <property type="evidence" value="ECO:0007669"/>
    <property type="project" value="UniProtKB-ARBA"/>
</dbReference>
<gene>
    <name evidence="8" type="ORF">FF38_13933</name>
</gene>
<dbReference type="PROSITE" id="PS50297">
    <property type="entry name" value="ANK_REP_REGION"/>
    <property type="match status" value="4"/>
</dbReference>
<evidence type="ECO:0000313" key="8">
    <source>
        <dbReference type="EMBL" id="KNC31152.1"/>
    </source>
</evidence>
<dbReference type="PANTHER" id="PTHR24173:SF78">
    <property type="entry name" value="PROTEIN FEM-1 HOMOLOG B"/>
    <property type="match status" value="1"/>
</dbReference>
<evidence type="ECO:0000313" key="9">
    <source>
        <dbReference type="Proteomes" id="UP000037069"/>
    </source>
</evidence>
<feature type="repeat" description="ANK" evidence="7">
    <location>
        <begin position="196"/>
        <end position="228"/>
    </location>
</feature>
<dbReference type="FunFam" id="1.25.40.20:FF:000264">
    <property type="entry name" value="Fem-1 homolog B"/>
    <property type="match status" value="1"/>
</dbReference>
<protein>
    <recommendedName>
        <fullName evidence="6">Protein fem-1 homolog B</fullName>
    </recommendedName>
</protein>
<keyword evidence="4 7" id="KW-0040">ANK repeat</keyword>
<dbReference type="InterPro" id="IPR036770">
    <property type="entry name" value="Ankyrin_rpt-contain_sf"/>
</dbReference>
<evidence type="ECO:0000256" key="7">
    <source>
        <dbReference type="PROSITE-ProRule" id="PRU00023"/>
    </source>
</evidence>
<feature type="repeat" description="ANK" evidence="7">
    <location>
        <begin position="130"/>
        <end position="162"/>
    </location>
</feature>
<dbReference type="OMA" id="ISTKTTC"/>
<dbReference type="Proteomes" id="UP000037069">
    <property type="component" value="Unassembled WGS sequence"/>
</dbReference>
<keyword evidence="3" id="KW-0833">Ubl conjugation pathway</keyword>
<evidence type="ECO:0000256" key="6">
    <source>
        <dbReference type="ARBA" id="ARBA00072197"/>
    </source>
</evidence>
<sequence>MCSRIQLFLDSEFSDLDIHTRIMIEELTEEVQQLFPNETKVLPSLLTVLYSTAKLNHAKQLVATMNDIRNPELRNYLLNLKFDEIDGQSVTPLTMAAMAGNTMYVKTLLSHYSVDLERECNVIFDGLVVYGATALWVAAGLGHLQVVKLLVNNGANVNHNTKAQSSPLRAACYDGRLDIVKYLIEHGADVNLGNKYNNTCIMIAAYKGHAHVVDTLLKNGANPNEQALCGATALHYAAECGHLEVCRILLDHGARLQENEHGLTPVLNAAERTHEDVVNLFIDRPGLMKKEDIIIALELLGASFANDKDNYSIQKAYTHLLRAMEMRYSDSEKIIKKRIIPPELAYDNWLETENLPELQAIRLNHHSIHMESLTIRERILGKNNPDLPQPIVYRGAVMADQGRFSQCQTLWNYAMDLRMMNNVSVERDLLRFAQLFSQILRIEDVQLDLSQVLSVLVKCQQEIERNKYKIVNPGPKDVPQMIADQNEQNVASALYLIKIITKVLAQQPQYNKEHIDLLYNTIKKFIKCDTRLADGQTLLHMAVNGRTPVDDFFTSDVCKFPCFRTALLLVHAGASVIATDELRNTPLHTLVASFPRDNPHLLPNAEKIVKLLVDAGAHLDAINAQGLTPAQVAHVAGLKNIILGYENSLTSLKCIASRCIAINKIKYQGLVPTALESYIQIHSAEKFFA</sequence>
<dbReference type="SUPFAM" id="SSF48403">
    <property type="entry name" value="Ankyrin repeat"/>
    <property type="match status" value="1"/>
</dbReference>
<dbReference type="Gene3D" id="1.25.40.20">
    <property type="entry name" value="Ankyrin repeat-containing domain"/>
    <property type="match status" value="3"/>
</dbReference>
<name>A0A0L0CG07_LUCCU</name>
<dbReference type="GO" id="GO:0043161">
    <property type="term" value="P:proteasome-mediated ubiquitin-dependent protein catabolic process"/>
    <property type="evidence" value="ECO:0007669"/>
    <property type="project" value="UniProtKB-ARBA"/>
</dbReference>
<reference evidence="8 9" key="1">
    <citation type="journal article" date="2015" name="Nat. Commun.">
        <title>Lucilia cuprina genome unlocks parasitic fly biology to underpin future interventions.</title>
        <authorList>
            <person name="Anstead C.A."/>
            <person name="Korhonen P.K."/>
            <person name="Young N.D."/>
            <person name="Hall R.S."/>
            <person name="Jex A.R."/>
            <person name="Murali S.C."/>
            <person name="Hughes D.S."/>
            <person name="Lee S.F."/>
            <person name="Perry T."/>
            <person name="Stroehlein A.J."/>
            <person name="Ansell B.R."/>
            <person name="Breugelmans B."/>
            <person name="Hofmann A."/>
            <person name="Qu J."/>
            <person name="Dugan S."/>
            <person name="Lee S.L."/>
            <person name="Chao H."/>
            <person name="Dinh H."/>
            <person name="Han Y."/>
            <person name="Doddapaneni H.V."/>
            <person name="Worley K.C."/>
            <person name="Muzny D.M."/>
            <person name="Ioannidis P."/>
            <person name="Waterhouse R.M."/>
            <person name="Zdobnov E.M."/>
            <person name="James P.J."/>
            <person name="Bagnall N.H."/>
            <person name="Kotze A.C."/>
            <person name="Gibbs R.A."/>
            <person name="Richards S."/>
            <person name="Batterham P."/>
            <person name="Gasser R.B."/>
        </authorList>
    </citation>
    <scope>NUCLEOTIDE SEQUENCE [LARGE SCALE GENOMIC DNA]</scope>
    <source>
        <strain evidence="8 9">LS</strain>
        <tissue evidence="8">Full body</tissue>
    </source>
</reference>
<accession>A0A0L0CG07</accession>
<dbReference type="Pfam" id="PF12796">
    <property type="entry name" value="Ank_2"/>
    <property type="match status" value="2"/>
</dbReference>
<dbReference type="GO" id="GO:0005737">
    <property type="term" value="C:cytoplasm"/>
    <property type="evidence" value="ECO:0007669"/>
    <property type="project" value="UniProtKB-SubCell"/>
</dbReference>
<evidence type="ECO:0000256" key="3">
    <source>
        <dbReference type="ARBA" id="ARBA00022786"/>
    </source>
</evidence>
<dbReference type="STRING" id="7375.A0A0L0CG07"/>
<feature type="repeat" description="ANK" evidence="7">
    <location>
        <begin position="229"/>
        <end position="261"/>
    </location>
</feature>
<evidence type="ECO:0000256" key="4">
    <source>
        <dbReference type="ARBA" id="ARBA00023043"/>
    </source>
</evidence>
<evidence type="ECO:0000256" key="5">
    <source>
        <dbReference type="ARBA" id="ARBA00038500"/>
    </source>
</evidence>
<dbReference type="EMBL" id="JRES01000440">
    <property type="protein sequence ID" value="KNC31152.1"/>
    <property type="molecule type" value="Genomic_DNA"/>
</dbReference>
<proteinExistence type="inferred from homology"/>
<dbReference type="PROSITE" id="PS50088">
    <property type="entry name" value="ANK_REPEAT"/>
    <property type="match status" value="4"/>
</dbReference>
<keyword evidence="9" id="KW-1185">Reference proteome</keyword>
<feature type="repeat" description="ANK" evidence="7">
    <location>
        <begin position="163"/>
        <end position="195"/>
    </location>
</feature>
<evidence type="ECO:0000256" key="2">
    <source>
        <dbReference type="ARBA" id="ARBA00022737"/>
    </source>
</evidence>
<comment type="caution">
    <text evidence="8">The sequence shown here is derived from an EMBL/GenBank/DDBJ whole genome shotgun (WGS) entry which is preliminary data.</text>
</comment>
<dbReference type="SMART" id="SM00248">
    <property type="entry name" value="ANK"/>
    <property type="match status" value="7"/>
</dbReference>
<dbReference type="InterPro" id="IPR002110">
    <property type="entry name" value="Ankyrin_rpt"/>
</dbReference>
<dbReference type="OrthoDB" id="4429489at2759"/>
<dbReference type="PANTHER" id="PTHR24173">
    <property type="entry name" value="ANKYRIN REPEAT CONTAINING"/>
    <property type="match status" value="1"/>
</dbReference>
<keyword evidence="2" id="KW-0677">Repeat</keyword>
<dbReference type="AlphaFoldDB" id="A0A0L0CG07"/>
<dbReference type="PRINTS" id="PR01415">
    <property type="entry name" value="ANKYRIN"/>
</dbReference>
<organism evidence="8 9">
    <name type="scientific">Lucilia cuprina</name>
    <name type="common">Green bottle fly</name>
    <name type="synonym">Australian sheep blowfly</name>
    <dbReference type="NCBI Taxonomy" id="7375"/>
    <lineage>
        <taxon>Eukaryota</taxon>
        <taxon>Metazoa</taxon>
        <taxon>Ecdysozoa</taxon>
        <taxon>Arthropoda</taxon>
        <taxon>Hexapoda</taxon>
        <taxon>Insecta</taxon>
        <taxon>Pterygota</taxon>
        <taxon>Neoptera</taxon>
        <taxon>Endopterygota</taxon>
        <taxon>Diptera</taxon>
        <taxon>Brachycera</taxon>
        <taxon>Muscomorpha</taxon>
        <taxon>Oestroidea</taxon>
        <taxon>Calliphoridae</taxon>
        <taxon>Luciliinae</taxon>
        <taxon>Lucilia</taxon>
    </lineage>
</organism>
<comment type="pathway">
    <text evidence="1">Protein modification; protein ubiquitination.</text>
</comment>
<dbReference type="Pfam" id="PF00023">
    <property type="entry name" value="Ank"/>
    <property type="match status" value="1"/>
</dbReference>
<comment type="similarity">
    <text evidence="5">Belongs to the fem-1 family.</text>
</comment>
<evidence type="ECO:0000256" key="1">
    <source>
        <dbReference type="ARBA" id="ARBA00004906"/>
    </source>
</evidence>